<feature type="compositionally biased region" description="Acidic residues" evidence="13">
    <location>
        <begin position="219"/>
        <end position="230"/>
    </location>
</feature>
<sequence>MPAKKRTASQSRWLHEHFSDPYVKQAHKLGLRSRASFKLEELQKKDRLIRQGNIVVDLGAAPGGWSEYAVKCIGESGRVIAMDILPIRPIRNVQFLQGDFRDEEVFKTLYSMIGVGADVVLSDMAPNMSGTVGIDQPRAMYLSELALDMARRVLKIGGTFVVKVFQGVGSQEYLKELHNDFTTVKVRKPDASRDRSREVYMVATGFKGHPLNGVAPGEENIEDLPEEDLE</sequence>
<evidence type="ECO:0000256" key="10">
    <source>
        <dbReference type="ARBA" id="ARBA00048970"/>
    </source>
</evidence>
<evidence type="ECO:0000256" key="5">
    <source>
        <dbReference type="ARBA" id="ARBA00037569"/>
    </source>
</evidence>
<comment type="similarity">
    <text evidence="11">Belongs to the class I-like SAM-binding methyltransferase superfamily. RNA methyltransferase RlmE family.</text>
</comment>
<keyword evidence="2 11" id="KW-0489">Methyltransferase</keyword>
<feature type="binding site" evidence="11">
    <location>
        <position position="63"/>
    </location>
    <ligand>
        <name>S-adenosyl-L-methionine</name>
        <dbReference type="ChEBI" id="CHEBI:59789"/>
    </ligand>
</feature>
<evidence type="ECO:0000256" key="11">
    <source>
        <dbReference type="HAMAP-Rule" id="MF_01547"/>
    </source>
</evidence>
<name>A0A1T4UZY7_9GAMM</name>
<dbReference type="AlphaFoldDB" id="A0A1T4UZY7"/>
<keyword evidence="3 11" id="KW-0808">Transferase</keyword>
<dbReference type="EC" id="2.1.1.166" evidence="6 11"/>
<dbReference type="GO" id="GO:0008650">
    <property type="term" value="F:rRNA (uridine-2'-O-)-methyltransferase activity"/>
    <property type="evidence" value="ECO:0007669"/>
    <property type="project" value="UniProtKB-UniRule"/>
</dbReference>
<evidence type="ECO:0000256" key="13">
    <source>
        <dbReference type="SAM" id="MobiDB-lite"/>
    </source>
</evidence>
<comment type="subcellular location">
    <subcellularLocation>
        <location evidence="11">Cytoplasm</location>
    </subcellularLocation>
</comment>
<protein>
    <recommendedName>
        <fullName evidence="7 11">Ribosomal RNA large subunit methyltransferase E</fullName>
        <ecNumber evidence="6 11">2.1.1.166</ecNumber>
    </recommendedName>
    <alternativeName>
        <fullName evidence="9 11">23S rRNA Um2552 methyltransferase</fullName>
    </alternativeName>
    <alternativeName>
        <fullName evidence="8 11">rRNA (uridine-2'-O-)-methyltransferase</fullName>
    </alternativeName>
</protein>
<dbReference type="EMBL" id="FUXX01000004">
    <property type="protein sequence ID" value="SKA58290.1"/>
    <property type="molecule type" value="Genomic_DNA"/>
</dbReference>
<feature type="binding site" evidence="11">
    <location>
        <position position="99"/>
    </location>
    <ligand>
        <name>S-adenosyl-L-methionine</name>
        <dbReference type="ChEBI" id="CHEBI:59789"/>
    </ligand>
</feature>
<feature type="binding site" evidence="11">
    <location>
        <position position="65"/>
    </location>
    <ligand>
        <name>S-adenosyl-L-methionine</name>
        <dbReference type="ChEBI" id="CHEBI:59789"/>
    </ligand>
</feature>
<dbReference type="InterPro" id="IPR050082">
    <property type="entry name" value="RNA_methyltr_RlmE"/>
</dbReference>
<dbReference type="PANTHER" id="PTHR10920">
    <property type="entry name" value="RIBOSOMAL RNA METHYLTRANSFERASE"/>
    <property type="match status" value="1"/>
</dbReference>
<proteinExistence type="inferred from homology"/>
<keyword evidence="16" id="KW-1185">Reference proteome</keyword>
<feature type="binding site" evidence="11">
    <location>
        <position position="123"/>
    </location>
    <ligand>
        <name>S-adenosyl-L-methionine</name>
        <dbReference type="ChEBI" id="CHEBI:59789"/>
    </ligand>
</feature>
<evidence type="ECO:0000259" key="14">
    <source>
        <dbReference type="Pfam" id="PF01728"/>
    </source>
</evidence>
<evidence type="ECO:0000256" key="8">
    <source>
        <dbReference type="ARBA" id="ARBA00041995"/>
    </source>
</evidence>
<feature type="region of interest" description="Disordered" evidence="13">
    <location>
        <begin position="211"/>
        <end position="230"/>
    </location>
</feature>
<dbReference type="Proteomes" id="UP000242432">
    <property type="component" value="Unassembled WGS sequence"/>
</dbReference>
<gene>
    <name evidence="11" type="primary">rlmE</name>
    <name evidence="11" type="synonym">ftsJ</name>
    <name evidence="11" type="synonym">rrmJ</name>
    <name evidence="15" type="ORF">SAMN02745213_00379</name>
</gene>
<comment type="catalytic activity">
    <reaction evidence="10 11">
        <text>uridine(2552) in 23S rRNA + S-adenosyl-L-methionine = 2'-O-methyluridine(2552) in 23S rRNA + S-adenosyl-L-homocysteine + H(+)</text>
        <dbReference type="Rhea" id="RHEA:42720"/>
        <dbReference type="Rhea" id="RHEA-COMP:10202"/>
        <dbReference type="Rhea" id="RHEA-COMP:10203"/>
        <dbReference type="ChEBI" id="CHEBI:15378"/>
        <dbReference type="ChEBI" id="CHEBI:57856"/>
        <dbReference type="ChEBI" id="CHEBI:59789"/>
        <dbReference type="ChEBI" id="CHEBI:65315"/>
        <dbReference type="ChEBI" id="CHEBI:74478"/>
        <dbReference type="EC" id="2.1.1.166"/>
    </reaction>
</comment>
<evidence type="ECO:0000313" key="16">
    <source>
        <dbReference type="Proteomes" id="UP000242432"/>
    </source>
</evidence>
<accession>A0A1T4UZY7</accession>
<evidence type="ECO:0000256" key="1">
    <source>
        <dbReference type="ARBA" id="ARBA00022552"/>
    </source>
</evidence>
<dbReference type="NCBIfam" id="NF008390">
    <property type="entry name" value="PRK11188.1"/>
    <property type="match status" value="1"/>
</dbReference>
<dbReference type="GO" id="GO:0005737">
    <property type="term" value="C:cytoplasm"/>
    <property type="evidence" value="ECO:0007669"/>
    <property type="project" value="UniProtKB-SubCell"/>
</dbReference>
<dbReference type="Gene3D" id="3.40.50.150">
    <property type="entry name" value="Vaccinia Virus protein VP39"/>
    <property type="match status" value="1"/>
</dbReference>
<feature type="domain" description="Ribosomal RNA methyltransferase FtsJ" evidence="14">
    <location>
        <begin position="32"/>
        <end position="206"/>
    </location>
</feature>
<evidence type="ECO:0000256" key="3">
    <source>
        <dbReference type="ARBA" id="ARBA00022679"/>
    </source>
</evidence>
<comment type="function">
    <text evidence="5 11">Specifically methylates the uridine in position 2552 of 23S rRNA at the 2'-O position of the ribose in the fully assembled 50S ribosomal subunit.</text>
</comment>
<dbReference type="FunFam" id="3.40.50.150:FF:000005">
    <property type="entry name" value="Ribosomal RNA large subunit methyltransferase E"/>
    <property type="match status" value="1"/>
</dbReference>
<keyword evidence="11" id="KW-0963">Cytoplasm</keyword>
<keyword evidence="4 11" id="KW-0949">S-adenosyl-L-methionine</keyword>
<evidence type="ECO:0000256" key="7">
    <source>
        <dbReference type="ARBA" id="ARBA00041129"/>
    </source>
</evidence>
<evidence type="ECO:0000313" key="15">
    <source>
        <dbReference type="EMBL" id="SKA58290.1"/>
    </source>
</evidence>
<dbReference type="PANTHER" id="PTHR10920:SF18">
    <property type="entry name" value="RRNA METHYLTRANSFERASE 2, MITOCHONDRIAL"/>
    <property type="match status" value="1"/>
</dbReference>
<dbReference type="STRING" id="83771.SAMN02910357_02134"/>
<reference evidence="16" key="1">
    <citation type="submission" date="2017-02" db="EMBL/GenBank/DDBJ databases">
        <authorList>
            <person name="Varghese N."/>
            <person name="Submissions S."/>
        </authorList>
    </citation>
    <scope>NUCLEOTIDE SEQUENCE [LARGE SCALE GENOMIC DNA]</scope>
    <source>
        <strain evidence="16">DSM 3072</strain>
    </source>
</reference>
<feature type="active site" description="Proton acceptor" evidence="11 12">
    <location>
        <position position="163"/>
    </location>
</feature>
<evidence type="ECO:0000256" key="9">
    <source>
        <dbReference type="ARBA" id="ARBA00042745"/>
    </source>
</evidence>
<evidence type="ECO:0000256" key="6">
    <source>
        <dbReference type="ARBA" id="ARBA00038861"/>
    </source>
</evidence>
<organism evidence="15 16">
    <name type="scientific">Succinivibrio dextrinosolvens DSM 3072</name>
    <dbReference type="NCBI Taxonomy" id="1123324"/>
    <lineage>
        <taxon>Bacteria</taxon>
        <taxon>Pseudomonadati</taxon>
        <taxon>Pseudomonadota</taxon>
        <taxon>Gammaproteobacteria</taxon>
        <taxon>Aeromonadales</taxon>
        <taxon>Succinivibrionaceae</taxon>
        <taxon>Succinivibrio</taxon>
    </lineage>
</organism>
<evidence type="ECO:0000256" key="2">
    <source>
        <dbReference type="ARBA" id="ARBA00022603"/>
    </source>
</evidence>
<dbReference type="InterPro" id="IPR002877">
    <property type="entry name" value="RNA_MeTrfase_FtsJ_dom"/>
</dbReference>
<keyword evidence="1 11" id="KW-0698">rRNA processing</keyword>
<dbReference type="SUPFAM" id="SSF53335">
    <property type="entry name" value="S-adenosyl-L-methionine-dependent methyltransferases"/>
    <property type="match status" value="1"/>
</dbReference>
<dbReference type="InterPro" id="IPR029063">
    <property type="entry name" value="SAM-dependent_MTases_sf"/>
</dbReference>
<evidence type="ECO:0000256" key="4">
    <source>
        <dbReference type="ARBA" id="ARBA00022691"/>
    </source>
</evidence>
<dbReference type="PIRSF" id="PIRSF005461">
    <property type="entry name" value="23S_rRNA_mtase"/>
    <property type="match status" value="1"/>
</dbReference>
<dbReference type="HAMAP" id="MF_01547">
    <property type="entry name" value="RNA_methyltr_E"/>
    <property type="match status" value="1"/>
</dbReference>
<feature type="binding site" evidence="11">
    <location>
        <position position="83"/>
    </location>
    <ligand>
        <name>S-adenosyl-L-methionine</name>
        <dbReference type="ChEBI" id="CHEBI:59789"/>
    </ligand>
</feature>
<dbReference type="RefSeq" id="WP_031491866.1">
    <property type="nucleotide sequence ID" value="NZ_FUXX01000004.1"/>
</dbReference>
<dbReference type="Pfam" id="PF01728">
    <property type="entry name" value="FtsJ"/>
    <property type="match status" value="1"/>
</dbReference>
<dbReference type="InterPro" id="IPR015507">
    <property type="entry name" value="rRNA-MeTfrase_E"/>
</dbReference>
<evidence type="ECO:0000256" key="12">
    <source>
        <dbReference type="PIRSR" id="PIRSR005461-1"/>
    </source>
</evidence>